<dbReference type="PRINTS" id="PR00344">
    <property type="entry name" value="BCTRLSENSOR"/>
</dbReference>
<feature type="transmembrane region" description="Helical" evidence="14">
    <location>
        <begin position="130"/>
        <end position="152"/>
    </location>
</feature>
<keyword evidence="7" id="KW-0547">Nucleotide-binding</keyword>
<gene>
    <name evidence="18" type="ORF">HQN87_02050</name>
</gene>
<dbReference type="SUPFAM" id="SSF47384">
    <property type="entry name" value="Homodimeric domain of signal transducing histidine kinase"/>
    <property type="match status" value="1"/>
</dbReference>
<keyword evidence="6" id="KW-0808">Transferase</keyword>
<evidence type="ECO:0000256" key="9">
    <source>
        <dbReference type="ARBA" id="ARBA00022840"/>
    </source>
</evidence>
<dbReference type="InterPro" id="IPR036890">
    <property type="entry name" value="HATPase_C_sf"/>
</dbReference>
<dbReference type="PROSITE" id="PS50110">
    <property type="entry name" value="RESPONSE_REGULATORY"/>
    <property type="match status" value="1"/>
</dbReference>
<comment type="catalytic activity">
    <reaction evidence="1">
        <text>ATP + protein L-histidine = ADP + protein N-phospho-L-histidine.</text>
        <dbReference type="EC" id="2.7.13.3"/>
    </reaction>
</comment>
<dbReference type="InterPro" id="IPR001789">
    <property type="entry name" value="Sig_transdc_resp-reg_receiver"/>
</dbReference>
<dbReference type="EMBL" id="JABMKX010000001">
    <property type="protein sequence ID" value="NQX44101.1"/>
    <property type="molecule type" value="Genomic_DNA"/>
</dbReference>
<accession>A0ABX2DJU3</accession>
<dbReference type="Proteomes" id="UP000711047">
    <property type="component" value="Unassembled WGS sequence"/>
</dbReference>
<dbReference type="InterPro" id="IPR029016">
    <property type="entry name" value="GAF-like_dom_sf"/>
</dbReference>
<dbReference type="SUPFAM" id="SSF52172">
    <property type="entry name" value="CheY-like"/>
    <property type="match status" value="1"/>
</dbReference>
<evidence type="ECO:0000256" key="8">
    <source>
        <dbReference type="ARBA" id="ARBA00022777"/>
    </source>
</evidence>
<dbReference type="Gene3D" id="3.30.565.10">
    <property type="entry name" value="Histidine kinase-like ATPase, C-terminal domain"/>
    <property type="match status" value="1"/>
</dbReference>
<evidence type="ECO:0000259" key="15">
    <source>
        <dbReference type="PROSITE" id="PS50109"/>
    </source>
</evidence>
<keyword evidence="19" id="KW-1185">Reference proteome</keyword>
<dbReference type="Gene3D" id="3.30.450.40">
    <property type="match status" value="1"/>
</dbReference>
<dbReference type="Pfam" id="PF02518">
    <property type="entry name" value="HATPase_c"/>
    <property type="match status" value="1"/>
</dbReference>
<comment type="caution">
    <text evidence="18">The sequence shown here is derived from an EMBL/GenBank/DDBJ whole genome shotgun (WGS) entry which is preliminary data.</text>
</comment>
<dbReference type="CDD" id="cd19410">
    <property type="entry name" value="HK9-like_sensor"/>
    <property type="match status" value="1"/>
</dbReference>
<dbReference type="Pfam" id="PF05227">
    <property type="entry name" value="CHASE3"/>
    <property type="match status" value="1"/>
</dbReference>
<dbReference type="CDD" id="cd17546">
    <property type="entry name" value="REC_hyHK_CKI1_RcsC-like"/>
    <property type="match status" value="1"/>
</dbReference>
<name>A0ABX2DJU3_9BACL</name>
<dbReference type="Pfam" id="PF00072">
    <property type="entry name" value="Response_reg"/>
    <property type="match status" value="1"/>
</dbReference>
<evidence type="ECO:0000256" key="11">
    <source>
        <dbReference type="ARBA" id="ARBA00023136"/>
    </source>
</evidence>
<comment type="subcellular location">
    <subcellularLocation>
        <location evidence="2">Cell membrane</location>
        <topology evidence="2">Multi-pass membrane protein</topology>
    </subcellularLocation>
</comment>
<dbReference type="InterPro" id="IPR003660">
    <property type="entry name" value="HAMP_dom"/>
</dbReference>
<proteinExistence type="predicted"/>
<dbReference type="PANTHER" id="PTHR43047">
    <property type="entry name" value="TWO-COMPONENT HISTIDINE PROTEIN KINASE"/>
    <property type="match status" value="1"/>
</dbReference>
<dbReference type="InterPro" id="IPR004358">
    <property type="entry name" value="Sig_transdc_His_kin-like_C"/>
</dbReference>
<dbReference type="Pfam" id="PF00512">
    <property type="entry name" value="HisKA"/>
    <property type="match status" value="1"/>
</dbReference>
<evidence type="ECO:0000256" key="3">
    <source>
        <dbReference type="ARBA" id="ARBA00012438"/>
    </source>
</evidence>
<dbReference type="InterPro" id="IPR011006">
    <property type="entry name" value="CheY-like_superfamily"/>
</dbReference>
<evidence type="ECO:0000256" key="7">
    <source>
        <dbReference type="ARBA" id="ARBA00022741"/>
    </source>
</evidence>
<dbReference type="InterPro" id="IPR003661">
    <property type="entry name" value="HisK_dim/P_dom"/>
</dbReference>
<evidence type="ECO:0000256" key="10">
    <source>
        <dbReference type="ARBA" id="ARBA00023012"/>
    </source>
</evidence>
<organism evidence="18 19">
    <name type="scientific">Paenibacillus tritici</name>
    <dbReference type="NCBI Taxonomy" id="1873425"/>
    <lineage>
        <taxon>Bacteria</taxon>
        <taxon>Bacillati</taxon>
        <taxon>Bacillota</taxon>
        <taxon>Bacilli</taxon>
        <taxon>Bacillales</taxon>
        <taxon>Paenibacillaceae</taxon>
        <taxon>Paenibacillus</taxon>
    </lineage>
</organism>
<evidence type="ECO:0000259" key="17">
    <source>
        <dbReference type="PROSITE" id="PS50885"/>
    </source>
</evidence>
<dbReference type="CDD" id="cd16922">
    <property type="entry name" value="HATPase_EvgS-ArcB-TorS-like"/>
    <property type="match status" value="1"/>
</dbReference>
<keyword evidence="11 14" id="KW-0472">Membrane</keyword>
<dbReference type="SMART" id="SM00388">
    <property type="entry name" value="HisKA"/>
    <property type="match status" value="1"/>
</dbReference>
<dbReference type="PROSITE" id="PS50885">
    <property type="entry name" value="HAMP"/>
    <property type="match status" value="1"/>
</dbReference>
<dbReference type="SMART" id="SM00065">
    <property type="entry name" value="GAF"/>
    <property type="match status" value="1"/>
</dbReference>
<dbReference type="Pfam" id="PF13185">
    <property type="entry name" value="GAF_2"/>
    <property type="match status" value="1"/>
</dbReference>
<dbReference type="PROSITE" id="PS50109">
    <property type="entry name" value="HIS_KIN"/>
    <property type="match status" value="1"/>
</dbReference>
<evidence type="ECO:0000256" key="13">
    <source>
        <dbReference type="SAM" id="Coils"/>
    </source>
</evidence>
<dbReference type="SMART" id="SM00387">
    <property type="entry name" value="HATPase_c"/>
    <property type="match status" value="1"/>
</dbReference>
<dbReference type="Gene3D" id="6.10.340.10">
    <property type="match status" value="1"/>
</dbReference>
<feature type="domain" description="Response regulatory" evidence="16">
    <location>
        <begin position="733"/>
        <end position="850"/>
    </location>
</feature>
<dbReference type="Gene3D" id="1.10.287.130">
    <property type="match status" value="1"/>
</dbReference>
<dbReference type="InterPro" id="IPR003018">
    <property type="entry name" value="GAF"/>
</dbReference>
<evidence type="ECO:0000256" key="4">
    <source>
        <dbReference type="ARBA" id="ARBA00022475"/>
    </source>
</evidence>
<evidence type="ECO:0000256" key="6">
    <source>
        <dbReference type="ARBA" id="ARBA00022679"/>
    </source>
</evidence>
<dbReference type="SUPFAM" id="SSF55874">
    <property type="entry name" value="ATPase domain of HSP90 chaperone/DNA topoisomerase II/histidine kinase"/>
    <property type="match status" value="1"/>
</dbReference>
<feature type="domain" description="Histidine kinase" evidence="15">
    <location>
        <begin position="452"/>
        <end position="682"/>
    </location>
</feature>
<feature type="domain" description="HAMP" evidence="17">
    <location>
        <begin position="154"/>
        <end position="207"/>
    </location>
</feature>
<evidence type="ECO:0000256" key="14">
    <source>
        <dbReference type="SAM" id="Phobius"/>
    </source>
</evidence>
<evidence type="ECO:0000256" key="12">
    <source>
        <dbReference type="PROSITE-ProRule" id="PRU00169"/>
    </source>
</evidence>
<keyword evidence="14" id="KW-1133">Transmembrane helix</keyword>
<dbReference type="CDD" id="cd06225">
    <property type="entry name" value="HAMP"/>
    <property type="match status" value="1"/>
</dbReference>
<evidence type="ECO:0000256" key="2">
    <source>
        <dbReference type="ARBA" id="ARBA00004651"/>
    </source>
</evidence>
<feature type="coiled-coil region" evidence="13">
    <location>
        <begin position="369"/>
        <end position="445"/>
    </location>
</feature>
<dbReference type="InterPro" id="IPR005467">
    <property type="entry name" value="His_kinase_dom"/>
</dbReference>
<dbReference type="Pfam" id="PF00672">
    <property type="entry name" value="HAMP"/>
    <property type="match status" value="1"/>
</dbReference>
<sequence length="854" mass="96114">MEKNVLDMETGQRGYALTGDESYLAPYNDGLVEWRINAAKLNALIADNPSQVRNLDAIMDNIEKWVDVAGQHVVELKKNGQNEAVSAFFRNDAGKSVVDTIRSQADYFRDIERTLTNERIGNLKASNHKLLITMYILWGLVVVLALLITYLLSASIVNPLHSVIRAINSIASGGDRSDRIKVKTLDEIYDLGEATNGLLDNVQREQWMSEQLTSMSVALQETIDMPSLCRIFVSRLSVMLEMQYAAIFVLNKEEQFERIYSYAGAENKEAHLGPEVIKPGVGLVGQCALDQRMNIIEQLPEDYIHITSALGRTAPKFAVIAPIVFENRTVAVVELAALTRWAPYHFELLQELLDMMGVTVNSVKTRMEIQRLLHESQVMNEELQVQSEELQTQSEEMQMQTEELQSQTSELLTVNKELEDQKAVAENAAIELERYNEQLEQSSRYKSEFLANMSHELRTPLNSMLILSQLLTENRNHTLTEEELGYASVIYNSGNDLLSMINDILDLSKVEAGKMLVEMDAVNLTELPSLLQGYFGKLAEAQNIEFQVKLDANVPDLFFTDEMRMHQILRNLLSNAFKFTEQGSVSVEIAKLDSYEDSNYTMREHVLAFAVKDTGIGISAENRELIFEAFRQADGTTARKFGGTGLGLSISLQLARLLGGHISLESEEGTGSTFTLYLPCRELDSEEEPIHVAELPQTAAGREQAMPADTYTQPGSSRDSLFEKEYAKLHGRTVLIVDDDMRNIYALQKGLEPYGMIIMTAQTGYECLQVVREQADVDIVLLDIMMPMLDGYDTLSIIREEMHLTDLPILAISAKTMKEDRERCLAAGATDFLSKPVMMQDVVTRMCRWLPERD</sequence>
<dbReference type="InterPro" id="IPR007891">
    <property type="entry name" value="CHASE3"/>
</dbReference>
<keyword evidence="8" id="KW-0418">Kinase</keyword>
<protein>
    <recommendedName>
        <fullName evidence="3">histidine kinase</fullName>
        <ecNumber evidence="3">2.7.13.3</ecNumber>
    </recommendedName>
</protein>
<dbReference type="InterPro" id="IPR003594">
    <property type="entry name" value="HATPase_dom"/>
</dbReference>
<keyword evidence="5 12" id="KW-0597">Phosphoprotein</keyword>
<dbReference type="SMART" id="SM00304">
    <property type="entry name" value="HAMP"/>
    <property type="match status" value="1"/>
</dbReference>
<keyword evidence="9" id="KW-0067">ATP-binding</keyword>
<evidence type="ECO:0000256" key="1">
    <source>
        <dbReference type="ARBA" id="ARBA00000085"/>
    </source>
</evidence>
<dbReference type="SMART" id="SM00448">
    <property type="entry name" value="REC"/>
    <property type="match status" value="1"/>
</dbReference>
<keyword evidence="4" id="KW-1003">Cell membrane</keyword>
<evidence type="ECO:0000313" key="18">
    <source>
        <dbReference type="EMBL" id="NQX44101.1"/>
    </source>
</evidence>
<reference evidence="18 19" key="1">
    <citation type="submission" date="2020-05" db="EMBL/GenBank/DDBJ databases">
        <title>Paenibacillus glebae, sp. nov., Paenibacillus humi sp. nov., Paenibacillus pedi sp. nov., Paenibacillus terrestris sp. nov. and Paenibacillus terricola sp. nov., isolated from a forest top soil sample.</title>
        <authorList>
            <person name="Qi S."/>
            <person name="Carlier A."/>
            <person name="Cnockaert M."/>
            <person name="Vandamme P."/>
        </authorList>
    </citation>
    <scope>NUCLEOTIDE SEQUENCE [LARGE SCALE GENOMIC DNA]</scope>
    <source>
        <strain evidence="18 19">LMG 29502</strain>
    </source>
</reference>
<evidence type="ECO:0000313" key="19">
    <source>
        <dbReference type="Proteomes" id="UP000711047"/>
    </source>
</evidence>
<dbReference type="SUPFAM" id="SSF55781">
    <property type="entry name" value="GAF domain-like"/>
    <property type="match status" value="1"/>
</dbReference>
<dbReference type="CDD" id="cd00082">
    <property type="entry name" value="HisKA"/>
    <property type="match status" value="1"/>
</dbReference>
<feature type="modified residue" description="4-aspartylphosphate" evidence="12">
    <location>
        <position position="783"/>
    </location>
</feature>
<evidence type="ECO:0000259" key="16">
    <source>
        <dbReference type="PROSITE" id="PS50110"/>
    </source>
</evidence>
<keyword evidence="13" id="KW-0175">Coiled coil</keyword>
<dbReference type="Gene3D" id="3.40.50.2300">
    <property type="match status" value="1"/>
</dbReference>
<dbReference type="EC" id="2.7.13.3" evidence="3"/>
<keyword evidence="10" id="KW-0902">Two-component regulatory system</keyword>
<dbReference type="InterPro" id="IPR036097">
    <property type="entry name" value="HisK_dim/P_sf"/>
</dbReference>
<keyword evidence="14" id="KW-0812">Transmembrane</keyword>
<evidence type="ECO:0000256" key="5">
    <source>
        <dbReference type="ARBA" id="ARBA00022553"/>
    </source>
</evidence>